<feature type="compositionally biased region" description="Low complexity" evidence="1">
    <location>
        <begin position="159"/>
        <end position="190"/>
    </location>
</feature>
<feature type="compositionally biased region" description="Polar residues" evidence="1">
    <location>
        <begin position="386"/>
        <end position="403"/>
    </location>
</feature>
<evidence type="ECO:0000313" key="3">
    <source>
        <dbReference type="Proteomes" id="UP000639403"/>
    </source>
</evidence>
<feature type="compositionally biased region" description="Pro residues" evidence="1">
    <location>
        <begin position="806"/>
        <end position="815"/>
    </location>
</feature>
<feature type="compositionally biased region" description="Low complexity" evidence="1">
    <location>
        <begin position="48"/>
        <end position="68"/>
    </location>
</feature>
<feature type="region of interest" description="Disordered" evidence="1">
    <location>
        <begin position="1210"/>
        <end position="1304"/>
    </location>
</feature>
<feature type="compositionally biased region" description="Polar residues" evidence="1">
    <location>
        <begin position="1232"/>
        <end position="1250"/>
    </location>
</feature>
<feature type="compositionally biased region" description="Polar residues" evidence="1">
    <location>
        <begin position="143"/>
        <end position="155"/>
    </location>
</feature>
<feature type="compositionally biased region" description="Basic and acidic residues" evidence="1">
    <location>
        <begin position="674"/>
        <end position="702"/>
    </location>
</feature>
<feature type="region of interest" description="Disordered" evidence="1">
    <location>
        <begin position="417"/>
        <end position="639"/>
    </location>
</feature>
<feature type="compositionally biased region" description="Low complexity" evidence="1">
    <location>
        <begin position="254"/>
        <end position="273"/>
    </location>
</feature>
<feature type="compositionally biased region" description="Polar residues" evidence="1">
    <location>
        <begin position="630"/>
        <end position="639"/>
    </location>
</feature>
<feature type="region of interest" description="Disordered" evidence="1">
    <location>
        <begin position="1569"/>
        <end position="1598"/>
    </location>
</feature>
<protein>
    <submittedName>
        <fullName evidence="2">Uncharacterized protein</fullName>
    </submittedName>
</protein>
<evidence type="ECO:0000313" key="2">
    <source>
        <dbReference type="EMBL" id="KAF9821827.1"/>
    </source>
</evidence>
<feature type="region of interest" description="Disordered" evidence="1">
    <location>
        <begin position="1"/>
        <end position="201"/>
    </location>
</feature>
<reference evidence="2" key="1">
    <citation type="submission" date="2020-11" db="EMBL/GenBank/DDBJ databases">
        <authorList>
            <person name="Koelle M."/>
            <person name="Horta M.A.C."/>
            <person name="Nowrousian M."/>
            <person name="Ohm R.A."/>
            <person name="Benz P."/>
            <person name="Pilgard A."/>
        </authorList>
    </citation>
    <scope>NUCLEOTIDE SEQUENCE</scope>
    <source>
        <strain evidence="2">FPRL280</strain>
    </source>
</reference>
<dbReference type="EMBL" id="JADOXO010000002">
    <property type="protein sequence ID" value="KAF9821827.1"/>
    <property type="molecule type" value="Genomic_DNA"/>
</dbReference>
<accession>A0A8H7PBM7</accession>
<feature type="compositionally biased region" description="Pro residues" evidence="1">
    <location>
        <begin position="564"/>
        <end position="573"/>
    </location>
</feature>
<evidence type="ECO:0000256" key="1">
    <source>
        <dbReference type="SAM" id="MobiDB-lite"/>
    </source>
</evidence>
<feature type="compositionally biased region" description="Basic and acidic residues" evidence="1">
    <location>
        <begin position="8"/>
        <end position="17"/>
    </location>
</feature>
<feature type="compositionally biased region" description="Polar residues" evidence="1">
    <location>
        <begin position="703"/>
        <end position="714"/>
    </location>
</feature>
<feature type="compositionally biased region" description="Basic and acidic residues" evidence="1">
    <location>
        <begin position="890"/>
        <end position="902"/>
    </location>
</feature>
<feature type="region of interest" description="Disordered" evidence="1">
    <location>
        <begin position="868"/>
        <end position="982"/>
    </location>
</feature>
<comment type="caution">
    <text evidence="2">The sequence shown here is derived from an EMBL/GenBank/DDBJ whole genome shotgun (WGS) entry which is preliminary data.</text>
</comment>
<feature type="compositionally biased region" description="Basic and acidic residues" evidence="1">
    <location>
        <begin position="353"/>
        <end position="363"/>
    </location>
</feature>
<feature type="region of interest" description="Disordered" evidence="1">
    <location>
        <begin position="665"/>
        <end position="716"/>
    </location>
</feature>
<gene>
    <name evidence="2" type="ORF">IEO21_00257</name>
</gene>
<reference evidence="2" key="2">
    <citation type="journal article" name="Front. Microbiol.">
        <title>Degradative Capacity of Two Strains of Rhodonia placenta: From Phenotype to Genotype.</title>
        <authorList>
            <person name="Kolle M."/>
            <person name="Horta M.A.C."/>
            <person name="Nowrousian M."/>
            <person name="Ohm R.A."/>
            <person name="Benz J.P."/>
            <person name="Pilgard A."/>
        </authorList>
    </citation>
    <scope>NUCLEOTIDE SEQUENCE</scope>
    <source>
        <strain evidence="2">FPRL280</strain>
    </source>
</reference>
<feature type="region of interest" description="Disordered" evidence="1">
    <location>
        <begin position="1371"/>
        <end position="1401"/>
    </location>
</feature>
<feature type="region of interest" description="Disordered" evidence="1">
    <location>
        <begin position="254"/>
        <end position="281"/>
    </location>
</feature>
<feature type="compositionally biased region" description="Polar residues" evidence="1">
    <location>
        <begin position="514"/>
        <end position="529"/>
    </location>
</feature>
<feature type="compositionally biased region" description="Polar residues" evidence="1">
    <location>
        <begin position="419"/>
        <end position="431"/>
    </location>
</feature>
<proteinExistence type="predicted"/>
<dbReference type="Proteomes" id="UP000639403">
    <property type="component" value="Unassembled WGS sequence"/>
</dbReference>
<feature type="compositionally biased region" description="Basic and acidic residues" evidence="1">
    <location>
        <begin position="1294"/>
        <end position="1304"/>
    </location>
</feature>
<sequence>MANIDVLHLPEEIKKADGASGSAGLDEGAEPKPDTTIAPEASDDQGVASPASASSPASALTPLRASPANGQSSSPSTAPTLTVPHPKKFTSSNINRKFLEKTSSTSPSGQTLSASVTAKTGSSIQKPPSQAAPTHSRLVTAKLTATPQSSSTTPGWSRPPSSVSSVAPTPSAATNSKPQPIQSSSISPQPTLGKVIQPQPRGASEAFVGVVKKESSGKPVWGNAKGTAAVVAKLDAVANDFPTAAEAAQGRAAKASEQKQATEAAAAQKQAVAAEEDTFRGVHLDPNAHHWDEMEEDDDNFLDGVIEFDDGRQYKVQPSDAPTRNSPPHDLAGNPEGHDVRSQLEPLGTPDHPVSKEERFADDFDRSWPRSRVVTGMPYNQREQHANATSPTASSVSMHSPQEMSRVLFNERSNRLEPYSNSHVPHRQASSGPPPFMARRGSRSDKAVSPTDPRGGRDVPPHVLQQGVQLLQKPPGGDRRFDTGSHSRAFRDQHQPPALSPTENARPGDREPNASFQFPLSRTSSQGFQARSKDHYNPYGMPHLSPIGTGRDVEDRPRRTSTMGPPPLPPPPLRDTGRQLPPHLGNQRSPTLSTPRAPSVPEPKNAMPSGLTAEPPSATGPSFAMPVAQSPLSTHASLSPANSIRVPLPAVVDIEDVHKETMSMAAERAKLRRKQEEEERERDKERARRKAAELEEKMKANSEQKPQTDAQKPTVSEAQVIAVIEAAVQSIPSGKPAESPSNQDFQPPSAGRPAFARAPSAKGAPRPGPNRRTSFLAPVESSPATEVESWRSKAPRPSSSSHQTPVEPPRAPPPLLLAEIDSLDVQSGEDLEVVDFADLGRLVGMEHPPPAVAQDVKPVVRAATRPPRPVATDFFDDDVAPASALPQSARSEEGSWRRRPERLPNQSTDVPKLSPSEATGEKPTVQIATSDPPSADVLAISTVVAESSPSSRQDEPYLQTNGHHTGATHNHHAPLRSPLTPSFREAPMSALDDTMARIMGALEGLHPKDPAPAAPQREKWLPPALRPKQVDYATSVPGEVFDVTRPQPPRSPKPVWNVLTVKLPVHDSRRYEPVSKRQLDISRRPNVRWSEVFSWSPPLMATTPEELLFRKHFPKGRPPKYFVVIPRLRRTPHHSASDNAQGPVVNLPPRPATRQSSQSEKADVQAGSSWRKIQQAETLGKEMNAAQSSSVLDTSTVNFIVSSELEDEHSAEVIKNPSQADVNQAAKATGEANLSNETAPATEGTSQFLPASTDGRLDSGKSDLPLERVIITPPPSASVSPWTKSPRSFSVKESPSRHPDPEHLKAVWSHPLNKTDSSSRNSLEAIADDLAAVPFTIQEVKSEDGETPPPSSSGVPPRMSSFEVARAFQTVPSPSPLGAHQGGSTLPDIGSAPPNGASRPTFAYAPPMATANMRPPYGYPSPMMSHTPSPSVMYPHMAPSPVSRPMVMNGPPSPYGQPVWVPVPGPASQPPGAMMRAMASPYPAQLMPYPSHGGPVPMYAGSPAAVQTPLPQPSNAPQNRAPGMPMLSPVMQPAHANLPMYASSPVMMHSPAVVPVPLNHNYSGVPAGRGRRAYDQAHSHPPPQSGSYVVAPSTYGHW</sequence>
<name>A0A8H7PBM7_9APHY</name>
<feature type="compositionally biased region" description="Polar residues" evidence="1">
    <location>
        <begin position="586"/>
        <end position="596"/>
    </location>
</feature>
<feature type="compositionally biased region" description="Basic and acidic residues" evidence="1">
    <location>
        <begin position="476"/>
        <end position="494"/>
    </location>
</feature>
<organism evidence="2 3">
    <name type="scientific">Rhodonia placenta</name>
    <dbReference type="NCBI Taxonomy" id="104341"/>
    <lineage>
        <taxon>Eukaryota</taxon>
        <taxon>Fungi</taxon>
        <taxon>Dikarya</taxon>
        <taxon>Basidiomycota</taxon>
        <taxon>Agaricomycotina</taxon>
        <taxon>Agaricomycetes</taxon>
        <taxon>Polyporales</taxon>
        <taxon>Adustoporiaceae</taxon>
        <taxon>Rhodonia</taxon>
    </lineage>
</organism>
<feature type="compositionally biased region" description="Polar residues" evidence="1">
    <location>
        <begin position="1277"/>
        <end position="1293"/>
    </location>
</feature>
<feature type="compositionally biased region" description="Polar residues" evidence="1">
    <location>
        <begin position="89"/>
        <end position="133"/>
    </location>
</feature>
<feature type="compositionally biased region" description="Polar residues" evidence="1">
    <location>
        <begin position="69"/>
        <end position="80"/>
    </location>
</feature>
<feature type="compositionally biased region" description="Basic and acidic residues" evidence="1">
    <location>
        <begin position="1255"/>
        <end position="1266"/>
    </location>
</feature>
<feature type="region of interest" description="Disordered" evidence="1">
    <location>
        <begin position="731"/>
        <end position="815"/>
    </location>
</feature>
<feature type="region of interest" description="Disordered" evidence="1">
    <location>
        <begin position="376"/>
        <end position="403"/>
    </location>
</feature>
<feature type="region of interest" description="Disordered" evidence="1">
    <location>
        <begin position="1339"/>
        <end position="1358"/>
    </location>
</feature>
<feature type="region of interest" description="Disordered" evidence="1">
    <location>
        <begin position="1133"/>
        <end position="1171"/>
    </location>
</feature>
<feature type="region of interest" description="Disordered" evidence="1">
    <location>
        <begin position="315"/>
        <end position="363"/>
    </location>
</feature>